<sequence>MSICLQRDISVLCPSVQFCWGPAWKRESMTNLKLTRVQINPFRLKENSHLLFRGARIHLAAGVPVTGRSHALAYDLSLILIQNCLVIFGGIDGYSKKLAWEHLGLPLEELEQVSGEREVWVSLLSLLPQATRSRMKQKMTSIFCFVPIITTGKRGSRM</sequence>
<comment type="caution">
    <text evidence="1">The sequence shown here is derived from an EMBL/GenBank/DDBJ whole genome shotgun (WGS) entry which is preliminary data.</text>
</comment>
<dbReference type="AlphaFoldDB" id="A0AAV9R701"/>
<dbReference type="Proteomes" id="UP001311232">
    <property type="component" value="Unassembled WGS sequence"/>
</dbReference>
<proteinExistence type="predicted"/>
<protein>
    <submittedName>
        <fullName evidence="1">Uncharacterized protein</fullName>
    </submittedName>
</protein>
<reference evidence="1 2" key="1">
    <citation type="submission" date="2021-06" db="EMBL/GenBank/DDBJ databases">
        <authorList>
            <person name="Palmer J.M."/>
        </authorList>
    </citation>
    <scope>NUCLEOTIDE SEQUENCE [LARGE SCALE GENOMIC DNA]</scope>
    <source>
        <strain evidence="1 2">MEX-2019</strain>
        <tissue evidence="1">Muscle</tissue>
    </source>
</reference>
<keyword evidence="2" id="KW-1185">Reference proteome</keyword>
<dbReference type="EMBL" id="JAHHUM010002324">
    <property type="protein sequence ID" value="KAK5604797.1"/>
    <property type="molecule type" value="Genomic_DNA"/>
</dbReference>
<name>A0AAV9R701_9TELE</name>
<organism evidence="1 2">
    <name type="scientific">Crenichthys baileyi</name>
    <name type="common">White River springfish</name>
    <dbReference type="NCBI Taxonomy" id="28760"/>
    <lineage>
        <taxon>Eukaryota</taxon>
        <taxon>Metazoa</taxon>
        <taxon>Chordata</taxon>
        <taxon>Craniata</taxon>
        <taxon>Vertebrata</taxon>
        <taxon>Euteleostomi</taxon>
        <taxon>Actinopterygii</taxon>
        <taxon>Neopterygii</taxon>
        <taxon>Teleostei</taxon>
        <taxon>Neoteleostei</taxon>
        <taxon>Acanthomorphata</taxon>
        <taxon>Ovalentaria</taxon>
        <taxon>Atherinomorphae</taxon>
        <taxon>Cyprinodontiformes</taxon>
        <taxon>Goodeidae</taxon>
        <taxon>Crenichthys</taxon>
    </lineage>
</organism>
<gene>
    <name evidence="1" type="ORF">CRENBAI_009672</name>
</gene>
<evidence type="ECO:0000313" key="1">
    <source>
        <dbReference type="EMBL" id="KAK5604797.1"/>
    </source>
</evidence>
<accession>A0AAV9R701</accession>
<evidence type="ECO:0000313" key="2">
    <source>
        <dbReference type="Proteomes" id="UP001311232"/>
    </source>
</evidence>